<feature type="disulfide bond" description="Redox-active" evidence="8">
    <location>
        <begin position="56"/>
        <end position="59"/>
    </location>
</feature>
<evidence type="ECO:0000256" key="7">
    <source>
        <dbReference type="PIRNR" id="PIRNR001488"/>
    </source>
</evidence>
<evidence type="ECO:0000256" key="9">
    <source>
        <dbReference type="SAM" id="SignalP"/>
    </source>
</evidence>
<evidence type="ECO:0000256" key="4">
    <source>
        <dbReference type="ARBA" id="ARBA00022764"/>
    </source>
</evidence>
<dbReference type="GO" id="GO:0015036">
    <property type="term" value="F:disulfide oxidoreductase activity"/>
    <property type="evidence" value="ECO:0007669"/>
    <property type="project" value="UniProtKB-ARBA"/>
</dbReference>
<dbReference type="Proteomes" id="UP000887228">
    <property type="component" value="Unassembled WGS sequence"/>
</dbReference>
<dbReference type="EMBL" id="SSFO01000043">
    <property type="protein sequence ID" value="TXI35154.1"/>
    <property type="molecule type" value="Genomic_DNA"/>
</dbReference>
<dbReference type="GO" id="GO:0042597">
    <property type="term" value="C:periplasmic space"/>
    <property type="evidence" value="ECO:0007669"/>
    <property type="project" value="UniProtKB-SubCell"/>
</dbReference>
<evidence type="ECO:0000313" key="12">
    <source>
        <dbReference type="EMBL" id="GIZ94422.1"/>
    </source>
</evidence>
<dbReference type="Pfam" id="PF01323">
    <property type="entry name" value="DSBA"/>
    <property type="match status" value="1"/>
</dbReference>
<dbReference type="InterPro" id="IPR050824">
    <property type="entry name" value="Thiol_disulfide_DsbA"/>
</dbReference>
<dbReference type="SUPFAM" id="SSF52833">
    <property type="entry name" value="Thioredoxin-like"/>
    <property type="match status" value="1"/>
</dbReference>
<dbReference type="PROSITE" id="PS00194">
    <property type="entry name" value="THIOREDOXIN_1"/>
    <property type="match status" value="1"/>
</dbReference>
<evidence type="ECO:0000313" key="13">
    <source>
        <dbReference type="EMBL" id="MDH1055919.1"/>
    </source>
</evidence>
<evidence type="ECO:0000313" key="14">
    <source>
        <dbReference type="EMBL" id="TXI35154.1"/>
    </source>
</evidence>
<protein>
    <recommendedName>
        <fullName evidence="7">Thiol:disulfide interchange protein</fullName>
    </recommendedName>
</protein>
<dbReference type="PANTHER" id="PTHR35891:SF2">
    <property type="entry name" value="THIOL:DISULFIDE INTERCHANGE PROTEIN DSBA"/>
    <property type="match status" value="1"/>
</dbReference>
<evidence type="ECO:0000259" key="10">
    <source>
        <dbReference type="PROSITE" id="PS51352"/>
    </source>
</evidence>
<proteinExistence type="inferred from homology"/>
<dbReference type="EMBL" id="BPMS01000017">
    <property type="protein sequence ID" value="GIZ89939.1"/>
    <property type="molecule type" value="Genomic_DNA"/>
</dbReference>
<feature type="signal peptide" evidence="9">
    <location>
        <begin position="1"/>
        <end position="22"/>
    </location>
</feature>
<evidence type="ECO:0000256" key="6">
    <source>
        <dbReference type="ARBA" id="ARBA00023284"/>
    </source>
</evidence>
<comment type="caution">
    <text evidence="14">The sequence shown here is derived from an EMBL/GenBank/DDBJ whole genome shotgun (WGS) entry which is preliminary data.</text>
</comment>
<reference evidence="14 15" key="1">
    <citation type="submission" date="2018-09" db="EMBL/GenBank/DDBJ databases">
        <title>Metagenome Assembled Genomes from an Advanced Water Purification Facility.</title>
        <authorList>
            <person name="Stamps B.W."/>
            <person name="Spear J.R."/>
        </authorList>
    </citation>
    <scope>NUCLEOTIDE SEQUENCE [LARGE SCALE GENOMIC DNA]</scope>
    <source>
        <strain evidence="14">Bin_52_1</strain>
    </source>
</reference>
<dbReference type="CDD" id="cd03019">
    <property type="entry name" value="DsbA_DsbA"/>
    <property type="match status" value="1"/>
</dbReference>
<evidence type="ECO:0000256" key="5">
    <source>
        <dbReference type="ARBA" id="ARBA00023157"/>
    </source>
</evidence>
<gene>
    <name evidence="11" type="primary">dsbA</name>
    <name evidence="14" type="ORF">E6Q69_02245</name>
    <name evidence="11" type="ORF">KAM435_32660</name>
    <name evidence="12" type="ORF">KAM436_33900</name>
    <name evidence="13" type="ORF">N5C05_14255</name>
</gene>
<accession>A0A142ILU9</accession>
<dbReference type="RefSeq" id="WP_021700903.1">
    <property type="nucleotide sequence ID" value="NZ_AP024354.1"/>
</dbReference>
<comment type="subcellular location">
    <subcellularLocation>
        <location evidence="1 7">Periplasm</location>
    </subcellularLocation>
</comment>
<dbReference type="InterPro" id="IPR001853">
    <property type="entry name" value="DSBA-like_thioredoxin_dom"/>
</dbReference>
<keyword evidence="5 7" id="KW-1015">Disulfide bond</keyword>
<dbReference type="InterPro" id="IPR036249">
    <property type="entry name" value="Thioredoxin-like_sf"/>
</dbReference>
<feature type="chain" id="PRO_5044368554" description="Thiol:disulfide interchange protein" evidence="9">
    <location>
        <begin position="23"/>
        <end position="209"/>
    </location>
</feature>
<feature type="domain" description="Thioredoxin" evidence="10">
    <location>
        <begin position="9"/>
        <end position="203"/>
    </location>
</feature>
<dbReference type="PANTHER" id="PTHR35891">
    <property type="entry name" value="THIOL:DISULFIDE INTERCHANGE PROTEIN DSBA"/>
    <property type="match status" value="1"/>
</dbReference>
<organism evidence="14 15">
    <name type="scientific">Aquipseudomonas alcaligenes</name>
    <name type="common">Pseudomonas alcaligenes</name>
    <dbReference type="NCBI Taxonomy" id="43263"/>
    <lineage>
        <taxon>Bacteria</taxon>
        <taxon>Pseudomonadati</taxon>
        <taxon>Pseudomonadota</taxon>
        <taxon>Gammaproteobacteria</taxon>
        <taxon>Pseudomonadales</taxon>
        <taxon>Pseudomonadaceae</taxon>
        <taxon>Aquipseudomonas</taxon>
    </lineage>
</organism>
<dbReference type="InterPro" id="IPR023205">
    <property type="entry name" value="DsbA/DsbL"/>
</dbReference>
<dbReference type="EMBL" id="JAOBYN010000012">
    <property type="protein sequence ID" value="MDH1055919.1"/>
    <property type="molecule type" value="Genomic_DNA"/>
</dbReference>
<dbReference type="EMBL" id="BPMT01000017">
    <property type="protein sequence ID" value="GIZ94422.1"/>
    <property type="molecule type" value="Genomic_DNA"/>
</dbReference>
<dbReference type="Proteomes" id="UP000887212">
    <property type="component" value="Unassembled WGS sequence"/>
</dbReference>
<reference evidence="11 16" key="2">
    <citation type="submission" date="2021-07" db="EMBL/GenBank/DDBJ databases">
        <title>Whole genome sequencing of carbapenem-resistant Pseudomonas spp. isolated in Japan.</title>
        <authorList>
            <person name="Suzuki M."/>
            <person name="Maehana S."/>
            <person name="Kitasato H."/>
        </authorList>
    </citation>
    <scope>NUCLEOTIDE SEQUENCE [LARGE SCALE GENOMIC DNA]</scope>
    <source>
        <strain evidence="11">KAM435</strain>
        <strain evidence="12 16">KAM436</strain>
    </source>
</reference>
<evidence type="ECO:0000313" key="11">
    <source>
        <dbReference type="EMBL" id="GIZ89939.1"/>
    </source>
</evidence>
<evidence type="ECO:0000256" key="1">
    <source>
        <dbReference type="ARBA" id="ARBA00004418"/>
    </source>
</evidence>
<dbReference type="InterPro" id="IPR013766">
    <property type="entry name" value="Thioredoxin_domain"/>
</dbReference>
<dbReference type="PIRSF" id="PIRSF001488">
    <property type="entry name" value="Tdi_protein"/>
    <property type="match status" value="1"/>
</dbReference>
<evidence type="ECO:0000256" key="2">
    <source>
        <dbReference type="ARBA" id="ARBA00005791"/>
    </source>
</evidence>
<dbReference type="PROSITE" id="PS51352">
    <property type="entry name" value="THIOREDOXIN_2"/>
    <property type="match status" value="1"/>
</dbReference>
<dbReference type="InterPro" id="IPR017937">
    <property type="entry name" value="Thioredoxin_CS"/>
</dbReference>
<keyword evidence="4 7" id="KW-0574">Periplasm</keyword>
<dbReference type="GeneID" id="42928618"/>
<reference evidence="13" key="3">
    <citation type="submission" date="2022-09" db="EMBL/GenBank/DDBJ databases">
        <title>Intensive care unit water sources are persistently colonized with multi-drug resistant bacteria and are the site of extensive horizontal gene transfer of antibiotic resistance genes.</title>
        <authorList>
            <person name="Diorio-Toth L."/>
        </authorList>
    </citation>
    <scope>NUCLEOTIDE SEQUENCE</scope>
    <source>
        <strain evidence="13">GD03990</strain>
    </source>
</reference>
<comment type="similarity">
    <text evidence="2">Belongs to the thioredoxin family. DsbA subfamily.</text>
</comment>
<keyword evidence="3 9" id="KW-0732">Signal</keyword>
<evidence type="ECO:0000313" key="15">
    <source>
        <dbReference type="Proteomes" id="UP000321110"/>
    </source>
</evidence>
<sequence>MRNLILSAAFAGLSLLGLNAQAENIEAGRQYEELSNPVPVSQPGKIEVVELFWYGCPHCYQFEPTLNPWIKTLPADVNFVRIPALFGGIWDVHGQLFITLESMGVEQRVHDAVFNAIHNEKRKLATAEEMAEFLAAHGIDKSKFLSTFNSFAVKGQMAKAKKLAVAYQISGVPVLIVGGKYRFDIRSSGGPQETLQVADFLIQKERSAN</sequence>
<dbReference type="Proteomes" id="UP001158730">
    <property type="component" value="Unassembled WGS sequence"/>
</dbReference>
<name>A0A142ILU9_AQUAC</name>
<dbReference type="AlphaFoldDB" id="A0A142ILU9"/>
<dbReference type="Proteomes" id="UP000321110">
    <property type="component" value="Unassembled WGS sequence"/>
</dbReference>
<evidence type="ECO:0000256" key="3">
    <source>
        <dbReference type="ARBA" id="ARBA00022729"/>
    </source>
</evidence>
<evidence type="ECO:0000256" key="8">
    <source>
        <dbReference type="PIRSR" id="PIRSR001488-1"/>
    </source>
</evidence>
<dbReference type="KEGG" id="palc:A0T30_02435"/>
<keyword evidence="6" id="KW-0676">Redox-active center</keyword>
<evidence type="ECO:0000313" key="16">
    <source>
        <dbReference type="Proteomes" id="UP000887228"/>
    </source>
</evidence>
<dbReference type="Gene3D" id="3.40.30.10">
    <property type="entry name" value="Glutaredoxin"/>
    <property type="match status" value="1"/>
</dbReference>